<gene>
    <name evidence="8" type="ORF">HNQ61_002859</name>
</gene>
<evidence type="ECO:0000256" key="5">
    <source>
        <dbReference type="ARBA" id="ARBA00023237"/>
    </source>
</evidence>
<protein>
    <recommendedName>
        <fullName evidence="7">RagB/SusD domain-containing protein</fullName>
    </recommendedName>
</protein>
<dbReference type="EMBL" id="JACHIA010000007">
    <property type="protein sequence ID" value="MBB6071235.1"/>
    <property type="molecule type" value="Genomic_DNA"/>
</dbReference>
<dbReference type="GO" id="GO:0009279">
    <property type="term" value="C:cell outer membrane"/>
    <property type="evidence" value="ECO:0007669"/>
    <property type="project" value="UniProtKB-SubCell"/>
</dbReference>
<keyword evidence="5" id="KW-0998">Cell outer membrane</keyword>
<comment type="similarity">
    <text evidence="2">Belongs to the SusD family.</text>
</comment>
<evidence type="ECO:0000256" key="4">
    <source>
        <dbReference type="ARBA" id="ARBA00023136"/>
    </source>
</evidence>
<dbReference type="InterPro" id="IPR011990">
    <property type="entry name" value="TPR-like_helical_dom_sf"/>
</dbReference>
<dbReference type="SUPFAM" id="SSF48452">
    <property type="entry name" value="TPR-like"/>
    <property type="match status" value="1"/>
</dbReference>
<dbReference type="Pfam" id="PF07980">
    <property type="entry name" value="SusD_RagB"/>
    <property type="match status" value="1"/>
</dbReference>
<dbReference type="RefSeq" id="WP_170033942.1">
    <property type="nucleotide sequence ID" value="NZ_JABDTL010000001.1"/>
</dbReference>
<dbReference type="Gene3D" id="1.25.40.390">
    <property type="match status" value="2"/>
</dbReference>
<reference evidence="8 9" key="1">
    <citation type="submission" date="2020-08" db="EMBL/GenBank/DDBJ databases">
        <title>Genomic Encyclopedia of Type Strains, Phase IV (KMG-IV): sequencing the most valuable type-strain genomes for metagenomic binning, comparative biology and taxonomic classification.</title>
        <authorList>
            <person name="Goeker M."/>
        </authorList>
    </citation>
    <scope>NUCLEOTIDE SEQUENCE [LARGE SCALE GENOMIC DNA]</scope>
    <source>
        <strain evidence="8 9">DSM 29007</strain>
    </source>
</reference>
<keyword evidence="3 6" id="KW-0732">Signal</keyword>
<name>A0A841GZJ6_9BACT</name>
<evidence type="ECO:0000256" key="3">
    <source>
        <dbReference type="ARBA" id="ARBA00022729"/>
    </source>
</evidence>
<dbReference type="PROSITE" id="PS51257">
    <property type="entry name" value="PROKAR_LIPOPROTEIN"/>
    <property type="match status" value="1"/>
</dbReference>
<feature type="signal peptide" evidence="6">
    <location>
        <begin position="1"/>
        <end position="23"/>
    </location>
</feature>
<evidence type="ECO:0000256" key="6">
    <source>
        <dbReference type="SAM" id="SignalP"/>
    </source>
</evidence>
<keyword evidence="9" id="KW-1185">Reference proteome</keyword>
<evidence type="ECO:0000259" key="7">
    <source>
        <dbReference type="Pfam" id="PF07980"/>
    </source>
</evidence>
<sequence>MRHIHTPRRAARAFGLVAVAAVAAGCSLDLVNPNAPGEEEVLNSPELILITAVGLQSQYADNVLLLIRAPELVTDQWSTRPLALPADQSLVRGDVDPTFGVVSDPFAAAYRIARSADVLTRSAPGVNLSRGQQVGISVLSKLLRAMAVGNLTTQYQNLPATYDSVGAVPLPAGQVRDSVIALLESARGELLATTDAELAPFVARVLTPTTGTGINLRSTVDAMLARYYLFDGRYNEAIAAAGRVNLGVTSLLQYPNPGMNPVWNYMSGLRYVGARREFFTDAQAGDARPAFWANRAVGTAGLPDSAFDFRGYAGSRNDPYPLYLPDEMRLIQAEAQARLGNLTAAAVLINAVRTDGTGAGGACTVSTTEPRACLPALPETALDTPGEVFAQILYERRYELFGQGLRWEDLRRLAAFTTERPSMQYLPFPQSECDRNPNAGC</sequence>
<comment type="subcellular location">
    <subcellularLocation>
        <location evidence="1">Cell outer membrane</location>
    </subcellularLocation>
</comment>
<evidence type="ECO:0000313" key="8">
    <source>
        <dbReference type="EMBL" id="MBB6071235.1"/>
    </source>
</evidence>
<proteinExistence type="inferred from homology"/>
<feature type="chain" id="PRO_5032765864" description="RagB/SusD domain-containing protein" evidence="6">
    <location>
        <begin position="24"/>
        <end position="441"/>
    </location>
</feature>
<evidence type="ECO:0000313" key="9">
    <source>
        <dbReference type="Proteomes" id="UP000582837"/>
    </source>
</evidence>
<dbReference type="AlphaFoldDB" id="A0A841GZJ6"/>
<evidence type="ECO:0000256" key="2">
    <source>
        <dbReference type="ARBA" id="ARBA00006275"/>
    </source>
</evidence>
<feature type="domain" description="RagB/SusD" evidence="7">
    <location>
        <begin position="327"/>
        <end position="415"/>
    </location>
</feature>
<organism evidence="8 9">
    <name type="scientific">Longimicrobium terrae</name>
    <dbReference type="NCBI Taxonomy" id="1639882"/>
    <lineage>
        <taxon>Bacteria</taxon>
        <taxon>Pseudomonadati</taxon>
        <taxon>Gemmatimonadota</taxon>
        <taxon>Longimicrobiia</taxon>
        <taxon>Longimicrobiales</taxon>
        <taxon>Longimicrobiaceae</taxon>
        <taxon>Longimicrobium</taxon>
    </lineage>
</organism>
<accession>A0A841GZJ6</accession>
<evidence type="ECO:0000256" key="1">
    <source>
        <dbReference type="ARBA" id="ARBA00004442"/>
    </source>
</evidence>
<comment type="caution">
    <text evidence="8">The sequence shown here is derived from an EMBL/GenBank/DDBJ whole genome shotgun (WGS) entry which is preliminary data.</text>
</comment>
<dbReference type="Proteomes" id="UP000582837">
    <property type="component" value="Unassembled WGS sequence"/>
</dbReference>
<keyword evidence="4" id="KW-0472">Membrane</keyword>
<dbReference type="InterPro" id="IPR012944">
    <property type="entry name" value="SusD_RagB_dom"/>
</dbReference>